<evidence type="ECO:0000313" key="1">
    <source>
        <dbReference type="EMBL" id="EOA25018.1"/>
    </source>
</evidence>
<feature type="non-terminal residue" evidence="1">
    <location>
        <position position="1"/>
    </location>
</feature>
<evidence type="ECO:0000313" key="2">
    <source>
        <dbReference type="Proteomes" id="UP000029121"/>
    </source>
</evidence>
<proteinExistence type="predicted"/>
<accession>R0HMA2</accession>
<name>R0HMA2_9BRAS</name>
<gene>
    <name evidence="1" type="ORF">CARUB_v10018317mg</name>
</gene>
<dbReference type="EMBL" id="KB870809">
    <property type="protein sequence ID" value="EOA25019.1"/>
    <property type="molecule type" value="Genomic_DNA"/>
</dbReference>
<protein>
    <submittedName>
        <fullName evidence="1">Uncharacterized protein</fullName>
    </submittedName>
</protein>
<keyword evidence="2" id="KW-1185">Reference proteome</keyword>
<organism evidence="1 2">
    <name type="scientific">Capsella rubella</name>
    <dbReference type="NCBI Taxonomy" id="81985"/>
    <lineage>
        <taxon>Eukaryota</taxon>
        <taxon>Viridiplantae</taxon>
        <taxon>Streptophyta</taxon>
        <taxon>Embryophyta</taxon>
        <taxon>Tracheophyta</taxon>
        <taxon>Spermatophyta</taxon>
        <taxon>Magnoliopsida</taxon>
        <taxon>eudicotyledons</taxon>
        <taxon>Gunneridae</taxon>
        <taxon>Pentapetalae</taxon>
        <taxon>rosids</taxon>
        <taxon>malvids</taxon>
        <taxon>Brassicales</taxon>
        <taxon>Brassicaceae</taxon>
        <taxon>Camelineae</taxon>
        <taxon>Capsella</taxon>
    </lineage>
</organism>
<reference evidence="1" key="2">
    <citation type="journal article" date="2013" name="Nat. Genet.">
        <title>Genome sequencing of Capsella rubella.</title>
        <authorList>
            <person name="Schmutz J."/>
            <person name="Prochnik S."/>
            <person name="Nordborg M."/>
            <person name="Weigel D."/>
            <person name="Rokhsar D."/>
            <person name="Wright S."/>
        </authorList>
    </citation>
    <scope>NUCLEOTIDE SEQUENCE</scope>
</reference>
<dbReference type="Proteomes" id="UP000029121">
    <property type="component" value="Unassembled WGS sequence"/>
</dbReference>
<dbReference type="EMBL" id="KB870809">
    <property type="protein sequence ID" value="EOA25018.1"/>
    <property type="molecule type" value="Genomic_DNA"/>
</dbReference>
<reference evidence="2" key="1">
    <citation type="journal article" date="2013" name="Nat. Genet.">
        <title>The Capsella rubella genome and the genomic consequences of rapid mating system evolution.</title>
        <authorList>
            <person name="Slotte T."/>
            <person name="Hazzouri K.M."/>
            <person name="Agren J.A."/>
            <person name="Koenig D."/>
            <person name="Maumus F."/>
            <person name="Guo Y.L."/>
            <person name="Steige K."/>
            <person name="Platts A.E."/>
            <person name="Escobar J.S."/>
            <person name="Newman L.K."/>
            <person name="Wang W."/>
            <person name="Mandakova T."/>
            <person name="Vello E."/>
            <person name="Smith L.M."/>
            <person name="Henz S.R."/>
            <person name="Steffen J."/>
            <person name="Takuno S."/>
            <person name="Brandvain Y."/>
            <person name="Coop G."/>
            <person name="Andolfatto P."/>
            <person name="Hu T.T."/>
            <person name="Blanchette M."/>
            <person name="Clark R.M."/>
            <person name="Quesneville H."/>
            <person name="Nordborg M."/>
            <person name="Gaut B.S."/>
            <person name="Lysak M.A."/>
            <person name="Jenkins J."/>
            <person name="Grimwood J."/>
            <person name="Chapman J."/>
            <person name="Prochnik S."/>
            <person name="Shu S."/>
            <person name="Rokhsar D."/>
            <person name="Schmutz J."/>
            <person name="Weigel D."/>
            <person name="Wright S.I."/>
        </authorList>
    </citation>
    <scope>NUCLEOTIDE SEQUENCE [LARGE SCALE GENOMIC DNA]</scope>
    <source>
        <strain evidence="2">cv. Monte Gargano</strain>
    </source>
</reference>
<dbReference type="AlphaFoldDB" id="R0HMA2"/>
<sequence>HNAICPVKNSVCNVGGFSSCRTRRYCHGFKHLCCCDHWFPKSISHLDHCFLSKKHLFDRNLHPKISSSHHESIRVRQNLLKVHHSFLILHL</sequence>